<dbReference type="InterPro" id="IPR001173">
    <property type="entry name" value="Glyco_trans_2-like"/>
</dbReference>
<dbReference type="Pfam" id="PF00535">
    <property type="entry name" value="Glycos_transf_2"/>
    <property type="match status" value="1"/>
</dbReference>
<keyword evidence="6" id="KW-1185">Reference proteome</keyword>
<gene>
    <name evidence="5" type="ORF">SAMN05192564_102285</name>
</gene>
<dbReference type="STRING" id="83784.SAMN05192564_102285"/>
<protein>
    <submittedName>
        <fullName evidence="5">Glycosyltransferase involved in cell wall bisynthesis</fullName>
    </submittedName>
</protein>
<reference evidence="6" key="1">
    <citation type="submission" date="2016-10" db="EMBL/GenBank/DDBJ databases">
        <authorList>
            <person name="Varghese N."/>
            <person name="Submissions S."/>
        </authorList>
    </citation>
    <scope>NUCLEOTIDE SEQUENCE [LARGE SCALE GENOMIC DNA]</scope>
    <source>
        <strain evidence="6">LMG 24000</strain>
    </source>
</reference>
<evidence type="ECO:0000259" key="4">
    <source>
        <dbReference type="Pfam" id="PF00535"/>
    </source>
</evidence>
<dbReference type="EMBL" id="FNRQ01000002">
    <property type="protein sequence ID" value="SEA59031.1"/>
    <property type="molecule type" value="Genomic_DNA"/>
</dbReference>
<dbReference type="SUPFAM" id="SSF53448">
    <property type="entry name" value="Nucleotide-diphospho-sugar transferases"/>
    <property type="match status" value="1"/>
</dbReference>
<sequence length="285" mass="31664">MSSSVPLSADPTAGAPRVGALRDVAILMPAYNGQADVDRTLASFNEDAPVHALIVDDGSTPPIVAPTIANMSIEVLRMPENGGIERALQTGIDALAERGFRYAARIDAGDLTVPHRLAKQRAHLEAHPRVAGLGMWAQVVTRKGTPVFMLRPPAEPRAIRRIRFLRGCFVHPSMMLRIDAVRAVGNYRALYRSAEDLDLFLRLMDRYECANLAELGLYYELNEGGISATKRHQQIASTLRLQLHYFNAANVYDWLGLAKNLLHFVTPYSVLQRIKRTLFAPRAQR</sequence>
<evidence type="ECO:0000313" key="6">
    <source>
        <dbReference type="Proteomes" id="UP000198638"/>
    </source>
</evidence>
<dbReference type="OrthoDB" id="9815829at2"/>
<dbReference type="AlphaFoldDB" id="A0A1H4CF43"/>
<dbReference type="Gene3D" id="3.90.550.10">
    <property type="entry name" value="Spore Coat Polysaccharide Biosynthesis Protein SpsA, Chain A"/>
    <property type="match status" value="1"/>
</dbReference>
<dbReference type="InterPro" id="IPR029044">
    <property type="entry name" value="Nucleotide-diphossugar_trans"/>
</dbReference>
<dbReference type="PANTHER" id="PTHR43685">
    <property type="entry name" value="GLYCOSYLTRANSFERASE"/>
    <property type="match status" value="1"/>
</dbReference>
<comment type="similarity">
    <text evidence="1">Belongs to the glycosyltransferase 2 family.</text>
</comment>
<evidence type="ECO:0000313" key="5">
    <source>
        <dbReference type="EMBL" id="SEA59031.1"/>
    </source>
</evidence>
<dbReference type="InterPro" id="IPR050834">
    <property type="entry name" value="Glycosyltransf_2"/>
</dbReference>
<dbReference type="PANTHER" id="PTHR43685:SF5">
    <property type="entry name" value="GLYCOSYLTRANSFERASE EPSE-RELATED"/>
    <property type="match status" value="1"/>
</dbReference>
<dbReference type="GO" id="GO:0016757">
    <property type="term" value="F:glycosyltransferase activity"/>
    <property type="evidence" value="ECO:0007669"/>
    <property type="project" value="UniProtKB-KW"/>
</dbReference>
<keyword evidence="3 5" id="KW-0808">Transferase</keyword>
<keyword evidence="2" id="KW-0328">Glycosyltransferase</keyword>
<dbReference type="Proteomes" id="UP000198638">
    <property type="component" value="Unassembled WGS sequence"/>
</dbReference>
<organism evidence="5 6">
    <name type="scientific">Paraburkholderia sartisoli</name>
    <dbReference type="NCBI Taxonomy" id="83784"/>
    <lineage>
        <taxon>Bacteria</taxon>
        <taxon>Pseudomonadati</taxon>
        <taxon>Pseudomonadota</taxon>
        <taxon>Betaproteobacteria</taxon>
        <taxon>Burkholderiales</taxon>
        <taxon>Burkholderiaceae</taxon>
        <taxon>Paraburkholderia</taxon>
    </lineage>
</organism>
<dbReference type="RefSeq" id="WP_090531791.1">
    <property type="nucleotide sequence ID" value="NZ_FNRQ01000002.1"/>
</dbReference>
<evidence type="ECO:0000256" key="1">
    <source>
        <dbReference type="ARBA" id="ARBA00006739"/>
    </source>
</evidence>
<proteinExistence type="inferred from homology"/>
<evidence type="ECO:0000256" key="3">
    <source>
        <dbReference type="ARBA" id="ARBA00022679"/>
    </source>
</evidence>
<feature type="domain" description="Glycosyltransferase 2-like" evidence="4">
    <location>
        <begin position="26"/>
        <end position="182"/>
    </location>
</feature>
<name>A0A1H4CF43_9BURK</name>
<evidence type="ECO:0000256" key="2">
    <source>
        <dbReference type="ARBA" id="ARBA00022676"/>
    </source>
</evidence>
<accession>A0A1H4CF43</accession>